<dbReference type="SUPFAM" id="SSF53822">
    <property type="entry name" value="Periplasmic binding protein-like I"/>
    <property type="match status" value="1"/>
</dbReference>
<dbReference type="PROSITE" id="PS50932">
    <property type="entry name" value="HTH_LACI_2"/>
    <property type="match status" value="1"/>
</dbReference>
<keyword evidence="2" id="KW-0238">DNA-binding</keyword>
<dbReference type="GO" id="GO:0000976">
    <property type="term" value="F:transcription cis-regulatory region binding"/>
    <property type="evidence" value="ECO:0007669"/>
    <property type="project" value="TreeGrafter"/>
</dbReference>
<sequence>MPSVTIKDVARLAGVSPSTVSRVISNHPRISKATAEKVRQAMETLGYHPNMTAKKLVSKSTKTLGLVLPRSAEELFANPFFSEVLRGMLACANQKQYDLLMSSANNPKEEMETVTRMVLGRQVDGMILIKPRKADPVIEKLLALDFPFVVLGRSLEHPDVPAVNNDNIAAAFDATVHLINQGHRRIGFVSGPPELVVSGDRLAGYQKALSQAKLPLRDEWVIASDILPKNGFHAVSMVMNAPDRPTAFVVSDDVVAFGMIRELVGAGYQIPEDVSVVGFNNIVLSELSNPPMTTVDIGIYHLGYQTARHLIRILQGEKVPEPNVTVPHRLVIRQSVRFLPHVDDSL</sequence>
<evidence type="ECO:0000256" key="1">
    <source>
        <dbReference type="ARBA" id="ARBA00023015"/>
    </source>
</evidence>
<dbReference type="RefSeq" id="WP_102993911.1">
    <property type="nucleotide sequence ID" value="NZ_FXTU01000004.1"/>
</dbReference>
<dbReference type="Pfam" id="PF00356">
    <property type="entry name" value="LacI"/>
    <property type="match status" value="1"/>
</dbReference>
<dbReference type="Gene3D" id="1.10.260.40">
    <property type="entry name" value="lambda repressor-like DNA-binding domains"/>
    <property type="match status" value="1"/>
</dbReference>
<dbReference type="CDD" id="cd01392">
    <property type="entry name" value="HTH_LacI"/>
    <property type="match status" value="1"/>
</dbReference>
<dbReference type="Gene3D" id="3.40.50.2300">
    <property type="match status" value="2"/>
</dbReference>
<name>A0AA45WPT7_9BACL</name>
<keyword evidence="7" id="KW-1185">Reference proteome</keyword>
<evidence type="ECO:0000256" key="3">
    <source>
        <dbReference type="ARBA" id="ARBA00023163"/>
    </source>
</evidence>
<evidence type="ECO:0000256" key="2">
    <source>
        <dbReference type="ARBA" id="ARBA00023125"/>
    </source>
</evidence>
<comment type="caution">
    <text evidence="6">The sequence shown here is derived from an EMBL/GenBank/DDBJ whole genome shotgun (WGS) entry which is preliminary data.</text>
</comment>
<dbReference type="Proteomes" id="UP001157946">
    <property type="component" value="Unassembled WGS sequence"/>
</dbReference>
<evidence type="ECO:0000313" key="7">
    <source>
        <dbReference type="Proteomes" id="UP001157946"/>
    </source>
</evidence>
<reference evidence="6" key="1">
    <citation type="submission" date="2017-05" db="EMBL/GenBank/DDBJ databases">
        <authorList>
            <person name="Varghese N."/>
            <person name="Submissions S."/>
        </authorList>
    </citation>
    <scope>NUCLEOTIDE SEQUENCE</scope>
    <source>
        <strain evidence="6">DSM 45262</strain>
    </source>
</reference>
<dbReference type="AlphaFoldDB" id="A0AA45WPT7"/>
<dbReference type="SMART" id="SM00354">
    <property type="entry name" value="HTH_LACI"/>
    <property type="match status" value="1"/>
</dbReference>
<keyword evidence="1" id="KW-0805">Transcription regulation</keyword>
<dbReference type="InterPro" id="IPR000843">
    <property type="entry name" value="HTH_LacI"/>
</dbReference>
<dbReference type="PANTHER" id="PTHR30146">
    <property type="entry name" value="LACI-RELATED TRANSCRIPTIONAL REPRESSOR"/>
    <property type="match status" value="1"/>
</dbReference>
<evidence type="ECO:0000313" key="6">
    <source>
        <dbReference type="EMBL" id="SMP22979.1"/>
    </source>
</evidence>
<dbReference type="PANTHER" id="PTHR30146:SF109">
    <property type="entry name" value="HTH-TYPE TRANSCRIPTIONAL REGULATOR GALS"/>
    <property type="match status" value="1"/>
</dbReference>
<dbReference type="PRINTS" id="PR00036">
    <property type="entry name" value="HTHLACI"/>
</dbReference>
<dbReference type="InterPro" id="IPR001387">
    <property type="entry name" value="Cro/C1-type_HTH"/>
</dbReference>
<dbReference type="InterPro" id="IPR010982">
    <property type="entry name" value="Lambda_DNA-bd_dom_sf"/>
</dbReference>
<dbReference type="PROSITE" id="PS50943">
    <property type="entry name" value="HTH_CROC1"/>
    <property type="match status" value="1"/>
</dbReference>
<gene>
    <name evidence="6" type="ORF">SAMN06265361_104127</name>
</gene>
<dbReference type="GO" id="GO:0003700">
    <property type="term" value="F:DNA-binding transcription factor activity"/>
    <property type="evidence" value="ECO:0007669"/>
    <property type="project" value="TreeGrafter"/>
</dbReference>
<protein>
    <submittedName>
        <fullName evidence="6">Transcriptional regulator, LacI family</fullName>
    </submittedName>
</protein>
<proteinExistence type="predicted"/>
<dbReference type="PROSITE" id="PS00356">
    <property type="entry name" value="HTH_LACI_1"/>
    <property type="match status" value="1"/>
</dbReference>
<dbReference type="InterPro" id="IPR028082">
    <property type="entry name" value="Peripla_BP_I"/>
</dbReference>
<feature type="domain" description="HTH lacI-type" evidence="4">
    <location>
        <begin position="4"/>
        <end position="58"/>
    </location>
</feature>
<feature type="domain" description="HTH cro/C1-type" evidence="5">
    <location>
        <begin position="5"/>
        <end position="48"/>
    </location>
</feature>
<dbReference type="SUPFAM" id="SSF47413">
    <property type="entry name" value="lambda repressor-like DNA-binding domains"/>
    <property type="match status" value="1"/>
</dbReference>
<evidence type="ECO:0000259" key="4">
    <source>
        <dbReference type="PROSITE" id="PS50932"/>
    </source>
</evidence>
<dbReference type="EMBL" id="FXTU01000004">
    <property type="protein sequence ID" value="SMP22979.1"/>
    <property type="molecule type" value="Genomic_DNA"/>
</dbReference>
<dbReference type="CDD" id="cd06294">
    <property type="entry name" value="PBP1_MalR-like"/>
    <property type="match status" value="1"/>
</dbReference>
<dbReference type="InterPro" id="IPR046335">
    <property type="entry name" value="LacI/GalR-like_sensor"/>
</dbReference>
<accession>A0AA45WPT7</accession>
<organism evidence="6 7">
    <name type="scientific">Laceyella tengchongensis</name>
    <dbReference type="NCBI Taxonomy" id="574699"/>
    <lineage>
        <taxon>Bacteria</taxon>
        <taxon>Bacillati</taxon>
        <taxon>Bacillota</taxon>
        <taxon>Bacilli</taxon>
        <taxon>Bacillales</taxon>
        <taxon>Thermoactinomycetaceae</taxon>
        <taxon>Laceyella</taxon>
    </lineage>
</organism>
<dbReference type="Pfam" id="PF13377">
    <property type="entry name" value="Peripla_BP_3"/>
    <property type="match status" value="1"/>
</dbReference>
<keyword evidence="3" id="KW-0804">Transcription</keyword>
<evidence type="ECO:0000259" key="5">
    <source>
        <dbReference type="PROSITE" id="PS50943"/>
    </source>
</evidence>